<evidence type="ECO:0000313" key="1">
    <source>
        <dbReference type="EMBL" id="GAA4802667.1"/>
    </source>
</evidence>
<dbReference type="Proteomes" id="UP001499959">
    <property type="component" value="Unassembled WGS sequence"/>
</dbReference>
<keyword evidence="2" id="KW-1185">Reference proteome</keyword>
<accession>A0ABP9BZ74</accession>
<evidence type="ECO:0000313" key="2">
    <source>
        <dbReference type="Proteomes" id="UP001499959"/>
    </source>
</evidence>
<dbReference type="RefSeq" id="WP_345304331.1">
    <property type="nucleotide sequence ID" value="NZ_BAABJE010000017.1"/>
</dbReference>
<reference evidence="2" key="1">
    <citation type="journal article" date="2019" name="Int. J. Syst. Evol. Microbiol.">
        <title>The Global Catalogue of Microorganisms (GCM) 10K type strain sequencing project: providing services to taxonomists for standard genome sequencing and annotation.</title>
        <authorList>
            <consortium name="The Broad Institute Genomics Platform"/>
            <consortium name="The Broad Institute Genome Sequencing Center for Infectious Disease"/>
            <person name="Wu L."/>
            <person name="Ma J."/>
        </authorList>
    </citation>
    <scope>NUCLEOTIDE SEQUENCE [LARGE SCALE GENOMIC DNA]</scope>
    <source>
        <strain evidence="2">JCM 18204</strain>
    </source>
</reference>
<proteinExistence type="predicted"/>
<sequence>MFRLEEFQTAAELEAMEATIRRACDAAVRDPFAQFLFIDRYTRWNGYAGALVAKLSGNLGESQDLFLDPNEPDRAQAVRGMDVAGHVLDATVDEHLDKGHRVPHRTLAQAMRKAAADYAGLTLSERNALSEPPAWLRDVVARTFTCYGSVAHDAEALIRSIGTHIASESMADREYAIIDRVFRAERHEEGFYQYLRERDYRVELGGKLVHAYAWITIHATFESQGVEAEHLAEAMKALELAARYRPEPRERILELAREGYRSFADLQRDFFVNAALECDAAADRRQRAA</sequence>
<organism evidence="1 2">
    <name type="scientific">Lysobacter hankyongensis</name>
    <dbReference type="NCBI Taxonomy" id="1176535"/>
    <lineage>
        <taxon>Bacteria</taxon>
        <taxon>Pseudomonadati</taxon>
        <taxon>Pseudomonadota</taxon>
        <taxon>Gammaproteobacteria</taxon>
        <taxon>Lysobacterales</taxon>
        <taxon>Lysobacteraceae</taxon>
        <taxon>Lysobacter</taxon>
    </lineage>
</organism>
<protein>
    <submittedName>
        <fullName evidence="1">Uncharacterized protein</fullName>
    </submittedName>
</protein>
<dbReference type="EMBL" id="BAABJE010000017">
    <property type="protein sequence ID" value="GAA4802667.1"/>
    <property type="molecule type" value="Genomic_DNA"/>
</dbReference>
<gene>
    <name evidence="1" type="ORF">GCM10023307_31770</name>
</gene>
<comment type="caution">
    <text evidence="1">The sequence shown here is derived from an EMBL/GenBank/DDBJ whole genome shotgun (WGS) entry which is preliminary data.</text>
</comment>
<name>A0ABP9BZ74_9GAMM</name>